<dbReference type="Proteomes" id="UP001341840">
    <property type="component" value="Unassembled WGS sequence"/>
</dbReference>
<evidence type="ECO:0000313" key="2">
    <source>
        <dbReference type="Proteomes" id="UP001341840"/>
    </source>
</evidence>
<keyword evidence="2" id="KW-1185">Reference proteome</keyword>
<comment type="caution">
    <text evidence="1">The sequence shown here is derived from an EMBL/GenBank/DDBJ whole genome shotgun (WGS) entry which is preliminary data.</text>
</comment>
<name>A0ABU6RVZ4_9FABA</name>
<accession>A0ABU6RVZ4</accession>
<evidence type="ECO:0000313" key="1">
    <source>
        <dbReference type="EMBL" id="MED6127808.1"/>
    </source>
</evidence>
<dbReference type="EMBL" id="JASCZI010032052">
    <property type="protein sequence ID" value="MED6127808.1"/>
    <property type="molecule type" value="Genomic_DNA"/>
</dbReference>
<proteinExistence type="predicted"/>
<organism evidence="1 2">
    <name type="scientific">Stylosanthes scabra</name>
    <dbReference type="NCBI Taxonomy" id="79078"/>
    <lineage>
        <taxon>Eukaryota</taxon>
        <taxon>Viridiplantae</taxon>
        <taxon>Streptophyta</taxon>
        <taxon>Embryophyta</taxon>
        <taxon>Tracheophyta</taxon>
        <taxon>Spermatophyta</taxon>
        <taxon>Magnoliopsida</taxon>
        <taxon>eudicotyledons</taxon>
        <taxon>Gunneridae</taxon>
        <taxon>Pentapetalae</taxon>
        <taxon>rosids</taxon>
        <taxon>fabids</taxon>
        <taxon>Fabales</taxon>
        <taxon>Fabaceae</taxon>
        <taxon>Papilionoideae</taxon>
        <taxon>50 kb inversion clade</taxon>
        <taxon>dalbergioids sensu lato</taxon>
        <taxon>Dalbergieae</taxon>
        <taxon>Pterocarpus clade</taxon>
        <taxon>Stylosanthes</taxon>
    </lineage>
</organism>
<reference evidence="1 2" key="1">
    <citation type="journal article" date="2023" name="Plants (Basel)">
        <title>Bridging the Gap: Combining Genomics and Transcriptomics Approaches to Understand Stylosanthes scabra, an Orphan Legume from the Brazilian Caatinga.</title>
        <authorList>
            <person name="Ferreira-Neto J.R.C."/>
            <person name="da Silva M.D."/>
            <person name="Binneck E."/>
            <person name="de Melo N.F."/>
            <person name="da Silva R.H."/>
            <person name="de Melo A.L.T.M."/>
            <person name="Pandolfi V."/>
            <person name="Bustamante F.O."/>
            <person name="Brasileiro-Vidal A.C."/>
            <person name="Benko-Iseppon A.M."/>
        </authorList>
    </citation>
    <scope>NUCLEOTIDE SEQUENCE [LARGE SCALE GENOMIC DNA]</scope>
    <source>
        <tissue evidence="1">Leaves</tissue>
    </source>
</reference>
<protein>
    <submittedName>
        <fullName evidence="1">Uncharacterized protein</fullName>
    </submittedName>
</protein>
<gene>
    <name evidence="1" type="ORF">PIB30_091657</name>
</gene>
<sequence>MVQLIQKVWLARDCGRGQLVYFHDQQEHVLVNTTANNSSYWNLKMWPEVSEHTAAVEMKTTVEVVEVVVVVVFMALNSGCARIVETGQRKIAVTRGAGLVARGADMIAALT</sequence>